<organism evidence="2 3">
    <name type="scientific">Streptomyces lateritius</name>
    <dbReference type="NCBI Taxonomy" id="67313"/>
    <lineage>
        <taxon>Bacteria</taxon>
        <taxon>Bacillati</taxon>
        <taxon>Actinomycetota</taxon>
        <taxon>Actinomycetes</taxon>
        <taxon>Kitasatosporales</taxon>
        <taxon>Streptomycetaceae</taxon>
        <taxon>Streptomyces</taxon>
    </lineage>
</organism>
<sequence length="41" mass="4716">MSRTVIDIDTDGERPPPEDDHALFAPPKDLLRLRRTTHPVH</sequence>
<dbReference type="EMBL" id="JBIBSM010000005">
    <property type="protein sequence ID" value="MFF8276817.1"/>
    <property type="molecule type" value="Genomic_DNA"/>
</dbReference>
<dbReference type="Proteomes" id="UP001603013">
    <property type="component" value="Unassembled WGS sequence"/>
</dbReference>
<evidence type="ECO:0000256" key="1">
    <source>
        <dbReference type="SAM" id="MobiDB-lite"/>
    </source>
</evidence>
<proteinExistence type="predicted"/>
<keyword evidence="3" id="KW-1185">Reference proteome</keyword>
<reference evidence="2 3" key="1">
    <citation type="submission" date="2024-10" db="EMBL/GenBank/DDBJ databases">
        <title>The Natural Products Discovery Center: Release of the First 8490 Sequenced Strains for Exploring Actinobacteria Biosynthetic Diversity.</title>
        <authorList>
            <person name="Kalkreuter E."/>
            <person name="Kautsar S.A."/>
            <person name="Yang D."/>
            <person name="Bader C.D."/>
            <person name="Teijaro C.N."/>
            <person name="Fluegel L."/>
            <person name="Davis C.M."/>
            <person name="Simpson J.R."/>
            <person name="Lauterbach L."/>
            <person name="Steele A.D."/>
            <person name="Gui C."/>
            <person name="Meng S."/>
            <person name="Li G."/>
            <person name="Viehrig K."/>
            <person name="Ye F."/>
            <person name="Su P."/>
            <person name="Kiefer A.F."/>
            <person name="Nichols A."/>
            <person name="Cepeda A.J."/>
            <person name="Yan W."/>
            <person name="Fan B."/>
            <person name="Jiang Y."/>
            <person name="Adhikari A."/>
            <person name="Zheng C.-J."/>
            <person name="Schuster L."/>
            <person name="Cowan T.M."/>
            <person name="Smanski M.J."/>
            <person name="Chevrette M.G."/>
            <person name="De Carvalho L.P.S."/>
            <person name="Shen B."/>
        </authorList>
    </citation>
    <scope>NUCLEOTIDE SEQUENCE [LARGE SCALE GENOMIC DNA]</scope>
    <source>
        <strain evidence="2 3">NPDC015755</strain>
    </source>
</reference>
<evidence type="ECO:0000313" key="2">
    <source>
        <dbReference type="EMBL" id="MFF8276817.1"/>
    </source>
</evidence>
<name>A0ABW6YAH4_9ACTN</name>
<evidence type="ECO:0000313" key="3">
    <source>
        <dbReference type="Proteomes" id="UP001603013"/>
    </source>
</evidence>
<dbReference type="RefSeq" id="WP_391934199.1">
    <property type="nucleotide sequence ID" value="NZ_JBIBSM010000005.1"/>
</dbReference>
<accession>A0ABW6YAH4</accession>
<comment type="caution">
    <text evidence="2">The sequence shown here is derived from an EMBL/GenBank/DDBJ whole genome shotgun (WGS) entry which is preliminary data.</text>
</comment>
<protein>
    <submittedName>
        <fullName evidence="2">Uncharacterized protein</fullName>
    </submittedName>
</protein>
<feature type="region of interest" description="Disordered" evidence="1">
    <location>
        <begin position="1"/>
        <end position="41"/>
    </location>
</feature>
<gene>
    <name evidence="2" type="ORF">ACF05T_12020</name>
</gene>
<feature type="compositionally biased region" description="Basic and acidic residues" evidence="1">
    <location>
        <begin position="11"/>
        <end position="22"/>
    </location>
</feature>